<dbReference type="GO" id="GO:0046657">
    <property type="term" value="P:folic acid catabolic process"/>
    <property type="evidence" value="ECO:0007669"/>
    <property type="project" value="TreeGrafter"/>
</dbReference>
<reference evidence="1 2" key="1">
    <citation type="submission" date="2018-06" db="EMBL/GenBank/DDBJ databases">
        <authorList>
            <consortium name="Pathogen Informatics"/>
            <person name="Doyle S."/>
        </authorList>
    </citation>
    <scope>NUCLEOTIDE SEQUENCE [LARGE SCALE GENOMIC DNA]</scope>
    <source>
        <strain evidence="1 2">NCTC11685</strain>
    </source>
</reference>
<dbReference type="SUPFAM" id="SSF55031">
    <property type="entry name" value="Bacterial exopeptidase dimerisation domain"/>
    <property type="match status" value="1"/>
</dbReference>
<dbReference type="EMBL" id="UGMS01000003">
    <property type="protein sequence ID" value="STW78934.1"/>
    <property type="molecule type" value="Genomic_DNA"/>
</dbReference>
<dbReference type="InterPro" id="IPR036264">
    <property type="entry name" value="Bact_exopeptidase_dim_dom"/>
</dbReference>
<dbReference type="Gene3D" id="3.30.70.360">
    <property type="match status" value="1"/>
</dbReference>
<dbReference type="Proteomes" id="UP000254863">
    <property type="component" value="Unassembled WGS sequence"/>
</dbReference>
<sequence>MLATNQVKYLFKGKSTHAAFSPHMGRSALDGVELMNVGANFLREHIIPEARLHYAITNAGGNAPKRGAV</sequence>
<evidence type="ECO:0000313" key="1">
    <source>
        <dbReference type="EMBL" id="STW78934.1"/>
    </source>
</evidence>
<dbReference type="InterPro" id="IPR052030">
    <property type="entry name" value="Peptidase_M20/M20A_hydrolases"/>
</dbReference>
<organism evidence="1 2">
    <name type="scientific">Klebsiella michiganensis</name>
    <dbReference type="NCBI Taxonomy" id="1134687"/>
    <lineage>
        <taxon>Bacteria</taxon>
        <taxon>Pseudomonadati</taxon>
        <taxon>Pseudomonadota</taxon>
        <taxon>Gammaproteobacteria</taxon>
        <taxon>Enterobacterales</taxon>
        <taxon>Enterobacteriaceae</taxon>
        <taxon>Klebsiella/Raoultella group</taxon>
        <taxon>Klebsiella</taxon>
    </lineage>
</organism>
<dbReference type="GO" id="GO:0071713">
    <property type="term" value="F:para-aminobenzoyl-glutamate hydrolase activity"/>
    <property type="evidence" value="ECO:0007669"/>
    <property type="project" value="TreeGrafter"/>
</dbReference>
<dbReference type="PANTHER" id="PTHR30575:SF0">
    <property type="entry name" value="XAA-ARG DIPEPTIDASE"/>
    <property type="match status" value="1"/>
</dbReference>
<gene>
    <name evidence="1" type="primary">abgB_3</name>
    <name evidence="1" type="ORF">NCTC11685_06252</name>
</gene>
<name>A0A7H4PKL1_9ENTR</name>
<protein>
    <submittedName>
        <fullName evidence="1">Amidohydrolase</fullName>
    </submittedName>
</protein>
<dbReference type="AlphaFoldDB" id="A0A7H4PKL1"/>
<dbReference type="GO" id="GO:0005737">
    <property type="term" value="C:cytoplasm"/>
    <property type="evidence" value="ECO:0007669"/>
    <property type="project" value="TreeGrafter"/>
</dbReference>
<evidence type="ECO:0000313" key="2">
    <source>
        <dbReference type="Proteomes" id="UP000254863"/>
    </source>
</evidence>
<dbReference type="PANTHER" id="PTHR30575">
    <property type="entry name" value="PEPTIDASE M20"/>
    <property type="match status" value="1"/>
</dbReference>
<comment type="caution">
    <text evidence="1">The sequence shown here is derived from an EMBL/GenBank/DDBJ whole genome shotgun (WGS) entry which is preliminary data.</text>
</comment>
<keyword evidence="1" id="KW-0378">Hydrolase</keyword>
<dbReference type="GO" id="GO:0016805">
    <property type="term" value="F:dipeptidase activity"/>
    <property type="evidence" value="ECO:0007669"/>
    <property type="project" value="TreeGrafter"/>
</dbReference>
<proteinExistence type="predicted"/>
<accession>A0A7H4PKL1</accession>